<keyword evidence="2" id="KW-0808">Transferase</keyword>
<dbReference type="SUPFAM" id="SSF53448">
    <property type="entry name" value="Nucleotide-diphospho-sugar transferases"/>
    <property type="match status" value="1"/>
</dbReference>
<reference evidence="2" key="1">
    <citation type="journal article" date="2020" name="mSystems">
        <title>Genome- and Community-Level Interaction Insights into Carbon Utilization and Element Cycling Functions of Hydrothermarchaeota in Hydrothermal Sediment.</title>
        <authorList>
            <person name="Zhou Z."/>
            <person name="Liu Y."/>
            <person name="Xu W."/>
            <person name="Pan J."/>
            <person name="Luo Z.H."/>
            <person name="Li M."/>
        </authorList>
    </citation>
    <scope>NUCLEOTIDE SEQUENCE [LARGE SCALE GENOMIC DNA]</scope>
    <source>
        <strain evidence="2">SpSt-524</strain>
    </source>
</reference>
<dbReference type="AlphaFoldDB" id="A0A7C3DS37"/>
<dbReference type="PANTHER" id="PTHR43179">
    <property type="entry name" value="RHAMNOSYLTRANSFERASE WBBL"/>
    <property type="match status" value="1"/>
</dbReference>
<dbReference type="GO" id="GO:0016740">
    <property type="term" value="F:transferase activity"/>
    <property type="evidence" value="ECO:0007669"/>
    <property type="project" value="UniProtKB-KW"/>
</dbReference>
<feature type="domain" description="Glycosyltransferase 2-like" evidence="1">
    <location>
        <begin position="6"/>
        <end position="110"/>
    </location>
</feature>
<dbReference type="EMBL" id="DSWI01000031">
    <property type="protein sequence ID" value="HFG21492.1"/>
    <property type="molecule type" value="Genomic_DNA"/>
</dbReference>
<dbReference type="PANTHER" id="PTHR43179:SF7">
    <property type="entry name" value="RHAMNOSYLTRANSFERASE WBBL"/>
    <property type="match status" value="1"/>
</dbReference>
<organism evidence="2">
    <name type="scientific">Meiothermus ruber</name>
    <dbReference type="NCBI Taxonomy" id="277"/>
    <lineage>
        <taxon>Bacteria</taxon>
        <taxon>Thermotogati</taxon>
        <taxon>Deinococcota</taxon>
        <taxon>Deinococci</taxon>
        <taxon>Thermales</taxon>
        <taxon>Thermaceae</taxon>
        <taxon>Meiothermus</taxon>
    </lineage>
</organism>
<evidence type="ECO:0000259" key="1">
    <source>
        <dbReference type="Pfam" id="PF00535"/>
    </source>
</evidence>
<dbReference type="InterPro" id="IPR029044">
    <property type="entry name" value="Nucleotide-diphossugar_trans"/>
</dbReference>
<dbReference type="InterPro" id="IPR001173">
    <property type="entry name" value="Glyco_trans_2-like"/>
</dbReference>
<dbReference type="CDD" id="cd04186">
    <property type="entry name" value="GT_2_like_c"/>
    <property type="match status" value="1"/>
</dbReference>
<protein>
    <submittedName>
        <fullName evidence="2">Glycosyltransferase family 2 protein</fullName>
    </submittedName>
</protein>
<dbReference type="Pfam" id="PF00535">
    <property type="entry name" value="Glycos_transf_2"/>
    <property type="match status" value="1"/>
</dbReference>
<evidence type="ECO:0000313" key="2">
    <source>
        <dbReference type="EMBL" id="HFG21492.1"/>
    </source>
</evidence>
<comment type="caution">
    <text evidence="2">The sequence shown here is derived from an EMBL/GenBank/DDBJ whole genome shotgun (WGS) entry which is preliminary data.</text>
</comment>
<sequence>MSKDFSIIVISHNTKAILGECLRRIEAYYPEAEKIVVDTDSKDGSVEWVRQHHPNVKVLQVSNRGYAFAVNQGLENATRHWIVEMNSDIYLEKGDLEALQIALCNNPRAALAAPTLLTARGTIQSHGLFYAPYYWNLLQPRAVSWVSGALIMTRKTTLASIGGMDERFFFYNEDIEWCTRARRKGWQVLLVPRRVLHLGGSSTPRDPRFIAEGYRGGLLFTRDYYPSLHGLHQKAVWLEAHLRLHLDPSPLRREGYRQILKMLKEGNLEVSLLTP</sequence>
<dbReference type="Gene3D" id="3.90.550.10">
    <property type="entry name" value="Spore Coat Polysaccharide Biosynthesis Protein SpsA, Chain A"/>
    <property type="match status" value="1"/>
</dbReference>
<name>A0A7C3DS37_MEIRU</name>
<proteinExistence type="predicted"/>
<gene>
    <name evidence="2" type="ORF">ENS82_12415</name>
</gene>
<accession>A0A7C3DS37</accession>